<comment type="caution">
    <text evidence="2">The sequence shown here is derived from an EMBL/GenBank/DDBJ whole genome shotgun (WGS) entry which is preliminary data.</text>
</comment>
<dbReference type="EMBL" id="SKBQ01000113">
    <property type="protein sequence ID" value="TPX18427.1"/>
    <property type="molecule type" value="Genomic_DNA"/>
</dbReference>
<gene>
    <name evidence="2" type="ORF">E0L32_011668</name>
</gene>
<dbReference type="Pfam" id="PF13847">
    <property type="entry name" value="Methyltransf_31"/>
    <property type="match status" value="1"/>
</dbReference>
<dbReference type="InterPro" id="IPR029063">
    <property type="entry name" value="SAM-dependent_MTases_sf"/>
</dbReference>
<dbReference type="Gene3D" id="3.40.50.150">
    <property type="entry name" value="Vaccinia Virus protein VP39"/>
    <property type="match status" value="1"/>
</dbReference>
<dbReference type="RefSeq" id="XP_031000138.1">
    <property type="nucleotide sequence ID" value="XM_031134422.1"/>
</dbReference>
<protein>
    <recommendedName>
        <fullName evidence="1">Methyltransferase domain-containing protein</fullName>
    </recommendedName>
</protein>
<dbReference type="OrthoDB" id="6329284at2759"/>
<reference evidence="2 3" key="1">
    <citation type="submission" date="2019-06" db="EMBL/GenBank/DDBJ databases">
        <title>Draft genome sequence of the filamentous fungus Phialemoniopsis curvata isolated from diesel fuel.</title>
        <authorList>
            <person name="Varaljay V.A."/>
            <person name="Lyon W.J."/>
            <person name="Crouch A.L."/>
            <person name="Drake C.E."/>
            <person name="Hollomon J.M."/>
            <person name="Nadeau L.J."/>
            <person name="Nunn H.S."/>
            <person name="Stevenson B.S."/>
            <person name="Bojanowski C.L."/>
            <person name="Crookes-Goodson W.J."/>
        </authorList>
    </citation>
    <scope>NUCLEOTIDE SEQUENCE [LARGE SCALE GENOMIC DNA]</scope>
    <source>
        <strain evidence="2 3">D216</strain>
    </source>
</reference>
<name>A0A507BEM7_9PEZI</name>
<dbReference type="PANTHER" id="PTHR42912">
    <property type="entry name" value="METHYLTRANSFERASE"/>
    <property type="match status" value="1"/>
</dbReference>
<feature type="domain" description="Methyltransferase" evidence="1">
    <location>
        <begin position="42"/>
        <end position="165"/>
    </location>
</feature>
<dbReference type="Proteomes" id="UP000319257">
    <property type="component" value="Unassembled WGS sequence"/>
</dbReference>
<dbReference type="AlphaFoldDB" id="A0A507BEM7"/>
<keyword evidence="3" id="KW-1185">Reference proteome</keyword>
<evidence type="ECO:0000259" key="1">
    <source>
        <dbReference type="Pfam" id="PF13847"/>
    </source>
</evidence>
<dbReference type="InParanoid" id="A0A507BEM7"/>
<dbReference type="CDD" id="cd02440">
    <property type="entry name" value="AdoMet_MTases"/>
    <property type="match status" value="1"/>
</dbReference>
<dbReference type="InterPro" id="IPR025714">
    <property type="entry name" value="Methyltranfer_dom"/>
</dbReference>
<proteinExistence type="predicted"/>
<dbReference type="GO" id="GO:0008168">
    <property type="term" value="F:methyltransferase activity"/>
    <property type="evidence" value="ECO:0007669"/>
    <property type="project" value="TreeGrafter"/>
</dbReference>
<sequence length="279" mass="31147">MAETETQVASARRMYDARAANYEQSWHPHYSARFIKLLDIRPGSRILDLACGTGLDAFLAAELVGEQGRVTAVDVSEGMLAVAAERQKRDVKLGSRIDFMLYDVTDLDSNPGIPKASFDFILCSNAFVLFQHPEEVVRSWREYLKPGGILAVDAPHEQNFPSGLMMEHVAAQLGLFWPSNRAWVKSKNSFVQVLESRGFVVDKVVELENISGVESPSLSVDQADEQFDRIKAIVLNESATMDGLEGRARSIFREEFAQAAVNGKIEYVDSLYVYIAHRL</sequence>
<organism evidence="2 3">
    <name type="scientific">Thyridium curvatum</name>
    <dbReference type="NCBI Taxonomy" id="1093900"/>
    <lineage>
        <taxon>Eukaryota</taxon>
        <taxon>Fungi</taxon>
        <taxon>Dikarya</taxon>
        <taxon>Ascomycota</taxon>
        <taxon>Pezizomycotina</taxon>
        <taxon>Sordariomycetes</taxon>
        <taxon>Sordariomycetidae</taxon>
        <taxon>Thyridiales</taxon>
        <taxon>Thyridiaceae</taxon>
        <taxon>Thyridium</taxon>
    </lineage>
</organism>
<dbReference type="SUPFAM" id="SSF53335">
    <property type="entry name" value="S-adenosyl-L-methionine-dependent methyltransferases"/>
    <property type="match status" value="1"/>
</dbReference>
<evidence type="ECO:0000313" key="2">
    <source>
        <dbReference type="EMBL" id="TPX18427.1"/>
    </source>
</evidence>
<dbReference type="GeneID" id="41979115"/>
<dbReference type="InterPro" id="IPR050508">
    <property type="entry name" value="Methyltransf_Superfamily"/>
</dbReference>
<accession>A0A507BEM7</accession>
<dbReference type="STRING" id="1093900.A0A507BEM7"/>
<evidence type="ECO:0000313" key="3">
    <source>
        <dbReference type="Proteomes" id="UP000319257"/>
    </source>
</evidence>